<organism evidence="3 4">
    <name type="scientific">Ilex paraguariensis</name>
    <name type="common">yerba mate</name>
    <dbReference type="NCBI Taxonomy" id="185542"/>
    <lineage>
        <taxon>Eukaryota</taxon>
        <taxon>Viridiplantae</taxon>
        <taxon>Streptophyta</taxon>
        <taxon>Embryophyta</taxon>
        <taxon>Tracheophyta</taxon>
        <taxon>Spermatophyta</taxon>
        <taxon>Magnoliopsida</taxon>
        <taxon>eudicotyledons</taxon>
        <taxon>Gunneridae</taxon>
        <taxon>Pentapetalae</taxon>
        <taxon>asterids</taxon>
        <taxon>campanulids</taxon>
        <taxon>Aquifoliales</taxon>
        <taxon>Aquifoliaceae</taxon>
        <taxon>Ilex</taxon>
    </lineage>
</organism>
<dbReference type="InterPro" id="IPR008889">
    <property type="entry name" value="VQ"/>
</dbReference>
<feature type="compositionally biased region" description="Low complexity" evidence="1">
    <location>
        <begin position="1"/>
        <end position="14"/>
    </location>
</feature>
<evidence type="ECO:0000256" key="1">
    <source>
        <dbReference type="SAM" id="MobiDB-lite"/>
    </source>
</evidence>
<dbReference type="EMBL" id="CAUOFW020002502">
    <property type="protein sequence ID" value="CAK9154241.1"/>
    <property type="molecule type" value="Genomic_DNA"/>
</dbReference>
<feature type="region of interest" description="Disordered" evidence="1">
    <location>
        <begin position="1"/>
        <end position="77"/>
    </location>
</feature>
<dbReference type="Pfam" id="PF05678">
    <property type="entry name" value="VQ"/>
    <property type="match status" value="1"/>
</dbReference>
<evidence type="ECO:0000313" key="4">
    <source>
        <dbReference type="Proteomes" id="UP001642360"/>
    </source>
</evidence>
<dbReference type="PANTHER" id="PTHR33179">
    <property type="entry name" value="VQ MOTIF-CONTAINING PROTEIN"/>
    <property type="match status" value="1"/>
</dbReference>
<evidence type="ECO:0000259" key="2">
    <source>
        <dbReference type="Pfam" id="PF05678"/>
    </source>
</evidence>
<sequence>MDSGNSGGMQSSSGGDEEYDSRAESISPFLKPSSHPPPPQSLPHLHRQPPTLFDPPPHTVDAFSQSPPNPDANSLYNRNLKCSKPLRYEANNMDFPNLTGLSSSPLQSAVGKAAEASPPSEQTHVVRNTKKRTRASRRAPTTVLTTDTSNFRQMVQQFTGIPTAPSSASPYSRRSDLFGPSSPTWSGNLKKVQLSPYVLSLSSPPLWNSSMIDATPETTNSITTSITGNSSSLNSTTYQLPSNIGISKETPNFLNMQNQILTFQSLLQSSSLPPLLKHPLANAAIFGTKSQENSSIPCLDELGLSHENVNTNLGGFPGHEKI</sequence>
<keyword evidence="4" id="KW-1185">Reference proteome</keyword>
<proteinExistence type="predicted"/>
<feature type="compositionally biased region" description="Polar residues" evidence="1">
    <location>
        <begin position="62"/>
        <end position="77"/>
    </location>
</feature>
<feature type="compositionally biased region" description="Basic residues" evidence="1">
    <location>
        <begin position="127"/>
        <end position="137"/>
    </location>
</feature>
<protein>
    <recommendedName>
        <fullName evidence="2">VQ domain-containing protein</fullName>
    </recommendedName>
</protein>
<gene>
    <name evidence="3" type="ORF">ILEXP_LOCUS22549</name>
</gene>
<reference evidence="3 4" key="1">
    <citation type="submission" date="2024-02" db="EMBL/GenBank/DDBJ databases">
        <authorList>
            <person name="Vignale AGUSTIN F."/>
            <person name="Sosa J E."/>
            <person name="Modenutti C."/>
        </authorList>
    </citation>
    <scope>NUCLEOTIDE SEQUENCE [LARGE SCALE GENOMIC DNA]</scope>
</reference>
<evidence type="ECO:0000313" key="3">
    <source>
        <dbReference type="EMBL" id="CAK9154241.1"/>
    </source>
</evidence>
<accession>A0ABC8SDN1</accession>
<dbReference type="AlphaFoldDB" id="A0ABC8SDN1"/>
<name>A0ABC8SDN1_9AQUA</name>
<dbReference type="Proteomes" id="UP001642360">
    <property type="component" value="Unassembled WGS sequence"/>
</dbReference>
<feature type="region of interest" description="Disordered" evidence="1">
    <location>
        <begin position="109"/>
        <end position="142"/>
    </location>
</feature>
<comment type="caution">
    <text evidence="3">The sequence shown here is derived from an EMBL/GenBank/DDBJ whole genome shotgun (WGS) entry which is preliminary data.</text>
</comment>
<feature type="domain" description="VQ" evidence="2">
    <location>
        <begin position="138"/>
        <end position="165"/>
    </location>
</feature>
<dbReference type="PANTHER" id="PTHR33179:SF58">
    <property type="entry name" value="OS08G0409500 PROTEIN"/>
    <property type="match status" value="1"/>
</dbReference>
<dbReference type="InterPro" id="IPR039609">
    <property type="entry name" value="VQ_15/22"/>
</dbReference>